<dbReference type="RefSeq" id="WP_280653803.1">
    <property type="nucleotide sequence ID" value="NZ_JANQDH010000033.1"/>
</dbReference>
<feature type="transmembrane region" description="Helical" evidence="1">
    <location>
        <begin position="7"/>
        <end position="27"/>
    </location>
</feature>
<keyword evidence="1" id="KW-0472">Membrane</keyword>
<evidence type="ECO:0000313" key="3">
    <source>
        <dbReference type="Proteomes" id="UP001159387"/>
    </source>
</evidence>
<protein>
    <submittedName>
        <fullName evidence="2">Uncharacterized protein</fullName>
    </submittedName>
</protein>
<evidence type="ECO:0000313" key="2">
    <source>
        <dbReference type="EMBL" id="MDH6059793.1"/>
    </source>
</evidence>
<dbReference type="EMBL" id="JANQDH010000033">
    <property type="protein sequence ID" value="MDH6059793.1"/>
    <property type="molecule type" value="Genomic_DNA"/>
</dbReference>
<reference evidence="2 3" key="1">
    <citation type="journal article" date="2023" name="J. Phycol.">
        <title>Chrysosporum ovalisporum is synonymous with the true-branching cyanobacterium Umezakia natans (Nostocales/Aphanizomenonaceae).</title>
        <authorList>
            <person name="McGregor G.B."/>
            <person name="Sendall B.C."/>
            <person name="Niiyama Y."/>
            <person name="Tuji A."/>
            <person name="Willis A."/>
        </authorList>
    </citation>
    <scope>NUCLEOTIDE SEQUENCE [LARGE SCALE GENOMIC DNA]</scope>
    <source>
        <strain evidence="2 3">ANA360D</strain>
    </source>
</reference>
<keyword evidence="1" id="KW-0812">Transmembrane</keyword>
<keyword evidence="1" id="KW-1133">Transmembrane helix</keyword>
<name>A0AA43GRN2_9CYAN</name>
<dbReference type="Proteomes" id="UP001159387">
    <property type="component" value="Unassembled WGS sequence"/>
</dbReference>
<keyword evidence="3" id="KW-1185">Reference proteome</keyword>
<proteinExistence type="predicted"/>
<accession>A0AA43GRN2</accession>
<gene>
    <name evidence="2" type="ORF">NWP17_04965</name>
</gene>
<dbReference type="AlphaFoldDB" id="A0AA43GRN2"/>
<comment type="caution">
    <text evidence="2">The sequence shown here is derived from an EMBL/GenBank/DDBJ whole genome shotgun (WGS) entry which is preliminary data.</text>
</comment>
<evidence type="ECO:0000256" key="1">
    <source>
        <dbReference type="SAM" id="Phobius"/>
    </source>
</evidence>
<organism evidence="2 3">
    <name type="scientific">Chrysosporum bergii ANA360D</name>
    <dbReference type="NCBI Taxonomy" id="617107"/>
    <lineage>
        <taxon>Bacteria</taxon>
        <taxon>Bacillati</taxon>
        <taxon>Cyanobacteriota</taxon>
        <taxon>Cyanophyceae</taxon>
        <taxon>Nostocales</taxon>
        <taxon>Nodulariaceae</taxon>
        <taxon>Chrysosporum</taxon>
    </lineage>
</organism>
<sequence length="240" mass="26319">MKLTNPLYYPMAVLAGGVCLIVGVRLVNLPSMIILPMAAGVAAVAASYLHYREPESFNLNNPELEQELQTVKASALALVNQANKLKLAAQRLLTDAFHVELLAAIEISCDRAVQVPEKIDHLAQGLQASNTQLSVSELQQQLTQVQDKLSSSSGVAQQHLQQLAASLQRNIKLAEEGQDIRLAQIVSLSTQVQDYAGVLQRLQTKLYSSDLTDAEQINQLQLLSEEMVSLQESVYFLVQK</sequence>